<dbReference type="InterPro" id="IPR025736">
    <property type="entry name" value="PucR_C-HTH_dom"/>
</dbReference>
<proteinExistence type="predicted"/>
<dbReference type="Proteomes" id="UP000824024">
    <property type="component" value="Unassembled WGS sequence"/>
</dbReference>
<dbReference type="Pfam" id="PF07905">
    <property type="entry name" value="PucR"/>
    <property type="match status" value="1"/>
</dbReference>
<dbReference type="InterPro" id="IPR051448">
    <property type="entry name" value="CdaR-like_regulators"/>
</dbReference>
<feature type="domain" description="PucR C-terminal helix-turn-helix" evidence="3">
    <location>
        <begin position="316"/>
        <end position="355"/>
    </location>
</feature>
<dbReference type="Pfam" id="PF13556">
    <property type="entry name" value="HTH_30"/>
    <property type="match status" value="1"/>
</dbReference>
<reference evidence="4" key="1">
    <citation type="journal article" date="2021" name="PeerJ">
        <title>Extensive microbial diversity within the chicken gut microbiome revealed by metagenomics and culture.</title>
        <authorList>
            <person name="Gilroy R."/>
            <person name="Ravi A."/>
            <person name="Getino M."/>
            <person name="Pursley I."/>
            <person name="Horton D.L."/>
            <person name="Alikhan N.F."/>
            <person name="Baker D."/>
            <person name="Gharbi K."/>
            <person name="Hall N."/>
            <person name="Watson M."/>
            <person name="Adriaenssens E.M."/>
            <person name="Foster-Nyarko E."/>
            <person name="Jarju S."/>
            <person name="Secka A."/>
            <person name="Antonio M."/>
            <person name="Oren A."/>
            <person name="Chaudhuri R.R."/>
            <person name="La Ragione R."/>
            <person name="Hildebrand F."/>
            <person name="Pallen M.J."/>
        </authorList>
    </citation>
    <scope>NUCLEOTIDE SEQUENCE</scope>
    <source>
        <strain evidence="4">CHK192-9172</strain>
    </source>
</reference>
<feature type="domain" description="Purine catabolism PurC-like" evidence="2">
    <location>
        <begin position="8"/>
        <end position="131"/>
    </location>
</feature>
<evidence type="ECO:0000259" key="3">
    <source>
        <dbReference type="Pfam" id="PF13556"/>
    </source>
</evidence>
<gene>
    <name evidence="4" type="ORF">IAA08_08040</name>
</gene>
<evidence type="ECO:0000313" key="5">
    <source>
        <dbReference type="Proteomes" id="UP000824024"/>
    </source>
</evidence>
<evidence type="ECO:0000313" key="4">
    <source>
        <dbReference type="EMBL" id="HIZ07869.1"/>
    </source>
</evidence>
<dbReference type="InterPro" id="IPR042070">
    <property type="entry name" value="PucR_C-HTH_sf"/>
</dbReference>
<comment type="caution">
    <text evidence="4">The sequence shown here is derived from an EMBL/GenBank/DDBJ whole genome shotgun (WGS) entry which is preliminary data.</text>
</comment>
<sequence length="401" mass="45897">MNVSLEQIFNVPLFKNGVVLAGREGMYRTVKRVSVFDAPFQEDVLEKGIIAPGDFFVTSLLQFDTKPEQIMEVIRILVKGSCSGLCIMTRGRVELITEDVRAYCDKVMFPIVCIQEDISYAEVLSTVNQYILQEQTNVLNQLKLDKILSSKTLPQERLKLLLSMNPGIREYVQAVYVRDDEKKEREYGPGLYGELSGDIYISTSGYEIYILSADTDKELERHLEVVCEHLLRNGGQPRIGIGRSYPRYKTERSLLEAGDALDMAQASGRTRQVYDPLSPQQLLLPIRGSREIQEFYDEFCREIRSKTSEEGMEEMLVTVRTYVRCNGDFKAAARELNQHENTIRYRINRLRTYLDVEEQPLLFHEIISLAVRIEGMLSSPVTDKGERNAGEAAYTRDKKES</sequence>
<reference evidence="4" key="2">
    <citation type="submission" date="2021-04" db="EMBL/GenBank/DDBJ databases">
        <authorList>
            <person name="Gilroy R."/>
        </authorList>
    </citation>
    <scope>NUCLEOTIDE SEQUENCE</scope>
    <source>
        <strain evidence="4">CHK192-9172</strain>
    </source>
</reference>
<feature type="compositionally biased region" description="Basic and acidic residues" evidence="1">
    <location>
        <begin position="383"/>
        <end position="401"/>
    </location>
</feature>
<accession>A0A9D2IFY3</accession>
<evidence type="ECO:0000256" key="1">
    <source>
        <dbReference type="SAM" id="MobiDB-lite"/>
    </source>
</evidence>
<dbReference type="InterPro" id="IPR012914">
    <property type="entry name" value="PucR_dom"/>
</dbReference>
<name>A0A9D2IFY3_9FIRM</name>
<dbReference type="PANTHER" id="PTHR33744">
    <property type="entry name" value="CARBOHYDRATE DIACID REGULATOR"/>
    <property type="match status" value="1"/>
</dbReference>
<protein>
    <submittedName>
        <fullName evidence="4">PucR family transcriptional regulator</fullName>
    </submittedName>
</protein>
<evidence type="ECO:0000259" key="2">
    <source>
        <dbReference type="Pfam" id="PF07905"/>
    </source>
</evidence>
<dbReference type="PANTHER" id="PTHR33744:SF7">
    <property type="entry name" value="PUCR FAMILY TRANSCRIPTIONAL REGULATOR"/>
    <property type="match status" value="1"/>
</dbReference>
<dbReference type="Gene3D" id="1.10.10.2840">
    <property type="entry name" value="PucR C-terminal helix-turn-helix domain"/>
    <property type="match status" value="1"/>
</dbReference>
<organism evidence="4 5">
    <name type="scientific">Candidatus Eubacterium avistercoris</name>
    <dbReference type="NCBI Taxonomy" id="2838567"/>
    <lineage>
        <taxon>Bacteria</taxon>
        <taxon>Bacillati</taxon>
        <taxon>Bacillota</taxon>
        <taxon>Clostridia</taxon>
        <taxon>Eubacteriales</taxon>
        <taxon>Eubacteriaceae</taxon>
        <taxon>Eubacterium</taxon>
    </lineage>
</organism>
<dbReference type="AlphaFoldDB" id="A0A9D2IFY3"/>
<dbReference type="EMBL" id="DXCH01000220">
    <property type="protein sequence ID" value="HIZ07869.1"/>
    <property type="molecule type" value="Genomic_DNA"/>
</dbReference>
<feature type="region of interest" description="Disordered" evidence="1">
    <location>
        <begin position="380"/>
        <end position="401"/>
    </location>
</feature>